<evidence type="ECO:0000256" key="4">
    <source>
        <dbReference type="ARBA" id="ARBA00022737"/>
    </source>
</evidence>
<dbReference type="SUPFAM" id="SSF57667">
    <property type="entry name" value="beta-beta-alpha zinc fingers"/>
    <property type="match status" value="4"/>
</dbReference>
<keyword evidence="7" id="KW-0238">DNA-binding</keyword>
<dbReference type="PANTHER" id="PTHR24392">
    <property type="entry name" value="ZINC FINGER PROTEIN"/>
    <property type="match status" value="1"/>
</dbReference>
<reference evidence="12" key="1">
    <citation type="journal article" date="2016" name="Gigascience">
        <title>De novo construction of an expanded transcriptome assembly for the western tarnished plant bug, Lygus hesperus.</title>
        <authorList>
            <person name="Tassone E.E."/>
            <person name="Geib S.M."/>
            <person name="Hall B."/>
            <person name="Fabrick J.A."/>
            <person name="Brent C.S."/>
            <person name="Hull J.J."/>
        </authorList>
    </citation>
    <scope>NUCLEOTIDE SEQUENCE</scope>
</reference>
<evidence type="ECO:0000313" key="12">
    <source>
        <dbReference type="EMBL" id="JAQ12171.1"/>
    </source>
</evidence>
<evidence type="ECO:0000256" key="8">
    <source>
        <dbReference type="ARBA" id="ARBA00023242"/>
    </source>
</evidence>
<keyword evidence="6" id="KW-0862">Zinc</keyword>
<evidence type="ECO:0000256" key="6">
    <source>
        <dbReference type="ARBA" id="ARBA00022833"/>
    </source>
</evidence>
<dbReference type="InterPro" id="IPR036236">
    <property type="entry name" value="Znf_C2H2_sf"/>
</dbReference>
<accession>A0A146LWY9</accession>
<feature type="compositionally biased region" description="Basic and acidic residues" evidence="10">
    <location>
        <begin position="196"/>
        <end position="206"/>
    </location>
</feature>
<feature type="domain" description="C2H2-type" evidence="11">
    <location>
        <begin position="573"/>
        <end position="600"/>
    </location>
</feature>
<comment type="subcellular location">
    <subcellularLocation>
        <location evidence="1">Nucleus</location>
    </subcellularLocation>
</comment>
<evidence type="ECO:0000256" key="5">
    <source>
        <dbReference type="ARBA" id="ARBA00022771"/>
    </source>
</evidence>
<evidence type="ECO:0000256" key="1">
    <source>
        <dbReference type="ARBA" id="ARBA00004123"/>
    </source>
</evidence>
<evidence type="ECO:0000256" key="10">
    <source>
        <dbReference type="SAM" id="MobiDB-lite"/>
    </source>
</evidence>
<evidence type="ECO:0000256" key="3">
    <source>
        <dbReference type="ARBA" id="ARBA00022723"/>
    </source>
</evidence>
<dbReference type="PROSITE" id="PS50157">
    <property type="entry name" value="ZINC_FINGER_C2H2_2"/>
    <property type="match status" value="6"/>
</dbReference>
<dbReference type="EMBL" id="GDHC01006458">
    <property type="protein sequence ID" value="JAQ12171.1"/>
    <property type="molecule type" value="Transcribed_RNA"/>
</dbReference>
<sequence length="627" mass="71789">MEEVLSSSRPNLRDHFEAFLLGQKIGAEENRAVRSSDSFESPAELKGSLSRKEVLIKTEIFETDAASNPGFSGVCIKTENPDEGYNISVKTEKLDIDEVGVTCQPTSSAPLSADTIRVKEEKEDAVPIKTEEKDNCNKNESTRCEESHVDNSRDSPLVKRIKTEGHDNCDEFDIKRVKIEKDSDVNTNTVQQVVREFPDSQVKEEVSSSPLGQDNDEAESSGHSPHPLTINEETNTNDEMEELCGKSTVFEEQNGSHPKGVEHTHHRSSERKAKKLAKMMLKELGENLDFIHGTDEKKTRSKGFISYPLESSAPLRLHEMNNDFVKYKSAYGLQECSVKIQRLSEELLDRYGVNLDDVPVDEKVDVQTLKKGLFSCSECSFRSHHIKELRDHQWKHRTDTAYHQCRECNYRTKWLPGIVSHVKRVHRKIKPYECPHCNYKCACSTALKQHINIHTDNKPYKCPYCNYRSVAQASLRSHVYTHTGEKPYACPHCSYRCTQYPHLKSHLYVHTKEKPYACELCDYKTTQSTHLRSHMQVMHSDVKPFKCDHCSYASKSLTGLRIHVRKHTGERPYACVLCSYKATQSTSLRVHMRGHFEKRRCKCPVCGYSSHTQFSMKNHIALCHEEQ</sequence>
<evidence type="ECO:0000256" key="7">
    <source>
        <dbReference type="ARBA" id="ARBA00023125"/>
    </source>
</evidence>
<feature type="region of interest" description="Disordered" evidence="10">
    <location>
        <begin position="251"/>
        <end position="272"/>
    </location>
</feature>
<proteinExistence type="inferred from homology"/>
<dbReference type="Gene3D" id="3.30.160.60">
    <property type="entry name" value="Classic Zinc Finger"/>
    <property type="match status" value="7"/>
</dbReference>
<evidence type="ECO:0000256" key="2">
    <source>
        <dbReference type="ARBA" id="ARBA00007746"/>
    </source>
</evidence>
<feature type="region of interest" description="Disordered" evidence="10">
    <location>
        <begin position="194"/>
        <end position="235"/>
    </location>
</feature>
<feature type="domain" description="C2H2-type" evidence="11">
    <location>
        <begin position="545"/>
        <end position="572"/>
    </location>
</feature>
<dbReference type="GO" id="GO:0005634">
    <property type="term" value="C:nucleus"/>
    <property type="evidence" value="ECO:0007669"/>
    <property type="project" value="UniProtKB-SubCell"/>
</dbReference>
<dbReference type="AlphaFoldDB" id="A0A146LWY9"/>
<dbReference type="SMART" id="SM00355">
    <property type="entry name" value="ZnF_C2H2"/>
    <property type="match status" value="9"/>
</dbReference>
<comment type="similarity">
    <text evidence="2">Belongs to the hunchback C2H2-type zinc-finger protein family.</text>
</comment>
<organism evidence="12">
    <name type="scientific">Lygus hesperus</name>
    <name type="common">Western plant bug</name>
    <dbReference type="NCBI Taxonomy" id="30085"/>
    <lineage>
        <taxon>Eukaryota</taxon>
        <taxon>Metazoa</taxon>
        <taxon>Ecdysozoa</taxon>
        <taxon>Arthropoda</taxon>
        <taxon>Hexapoda</taxon>
        <taxon>Insecta</taxon>
        <taxon>Pterygota</taxon>
        <taxon>Neoptera</taxon>
        <taxon>Paraneoptera</taxon>
        <taxon>Hemiptera</taxon>
        <taxon>Heteroptera</taxon>
        <taxon>Panheteroptera</taxon>
        <taxon>Cimicomorpha</taxon>
        <taxon>Miridae</taxon>
        <taxon>Mirini</taxon>
        <taxon>Lygus</taxon>
    </lineage>
</organism>
<feature type="domain" description="C2H2-type" evidence="11">
    <location>
        <begin position="460"/>
        <end position="487"/>
    </location>
</feature>
<feature type="domain" description="C2H2-type" evidence="11">
    <location>
        <begin position="432"/>
        <end position="459"/>
    </location>
</feature>
<dbReference type="InterPro" id="IPR013087">
    <property type="entry name" value="Znf_C2H2_type"/>
</dbReference>
<dbReference type="Pfam" id="PF00096">
    <property type="entry name" value="zf-C2H2"/>
    <property type="match status" value="1"/>
</dbReference>
<dbReference type="GO" id="GO:0008270">
    <property type="term" value="F:zinc ion binding"/>
    <property type="evidence" value="ECO:0007669"/>
    <property type="project" value="UniProtKB-KW"/>
</dbReference>
<evidence type="ECO:0000259" key="11">
    <source>
        <dbReference type="PROSITE" id="PS50157"/>
    </source>
</evidence>
<name>A0A146LWY9_LYGHE</name>
<dbReference type="FunFam" id="3.30.160.60:FF:000446">
    <property type="entry name" value="Zinc finger protein"/>
    <property type="match status" value="3"/>
</dbReference>
<dbReference type="PANTHER" id="PTHR24392:SF56">
    <property type="entry name" value="ZINC FINGER PROTEIN 510"/>
    <property type="match status" value="1"/>
</dbReference>
<gene>
    <name evidence="12" type="primary">ZFP64_6</name>
    <name evidence="12" type="ORF">g.75827</name>
</gene>
<keyword evidence="8" id="KW-0539">Nucleus</keyword>
<dbReference type="GO" id="GO:0003677">
    <property type="term" value="F:DNA binding"/>
    <property type="evidence" value="ECO:0007669"/>
    <property type="project" value="UniProtKB-KW"/>
</dbReference>
<feature type="domain" description="C2H2-type" evidence="11">
    <location>
        <begin position="516"/>
        <end position="544"/>
    </location>
</feature>
<keyword evidence="3" id="KW-0479">Metal-binding</keyword>
<protein>
    <submittedName>
        <fullName evidence="12">Zinc finger protein 64, isoforms 3 and 4</fullName>
    </submittedName>
</protein>
<dbReference type="PROSITE" id="PS00028">
    <property type="entry name" value="ZINC_FINGER_C2H2_1"/>
    <property type="match status" value="2"/>
</dbReference>
<keyword evidence="4" id="KW-0677">Repeat</keyword>
<dbReference type="FunFam" id="3.30.160.60:FF:000614">
    <property type="entry name" value="Zinc finger protein 142"/>
    <property type="match status" value="1"/>
</dbReference>
<feature type="domain" description="C2H2-type" evidence="11">
    <location>
        <begin position="488"/>
        <end position="515"/>
    </location>
</feature>
<keyword evidence="5 9" id="KW-0863">Zinc-finger</keyword>
<evidence type="ECO:0000256" key="9">
    <source>
        <dbReference type="PROSITE-ProRule" id="PRU00042"/>
    </source>
</evidence>